<protein>
    <submittedName>
        <fullName evidence="1">Uncharacterized protein</fullName>
    </submittedName>
</protein>
<evidence type="ECO:0000313" key="1">
    <source>
        <dbReference type="EMBL" id="KAF3435355.1"/>
    </source>
</evidence>
<name>A0A8K0GV74_9ROSA</name>
<dbReference type="EMBL" id="VOIH02000010">
    <property type="protein sequence ID" value="KAF3435355.1"/>
    <property type="molecule type" value="Genomic_DNA"/>
</dbReference>
<organism evidence="1 2">
    <name type="scientific">Rhamnella rubrinervis</name>
    <dbReference type="NCBI Taxonomy" id="2594499"/>
    <lineage>
        <taxon>Eukaryota</taxon>
        <taxon>Viridiplantae</taxon>
        <taxon>Streptophyta</taxon>
        <taxon>Embryophyta</taxon>
        <taxon>Tracheophyta</taxon>
        <taxon>Spermatophyta</taxon>
        <taxon>Magnoliopsida</taxon>
        <taxon>eudicotyledons</taxon>
        <taxon>Gunneridae</taxon>
        <taxon>Pentapetalae</taxon>
        <taxon>rosids</taxon>
        <taxon>fabids</taxon>
        <taxon>Rosales</taxon>
        <taxon>Rhamnaceae</taxon>
        <taxon>rhamnoid group</taxon>
        <taxon>Rhamneae</taxon>
        <taxon>Rhamnella</taxon>
    </lineage>
</organism>
<sequence>MPASNLLAASASEICIGVIYGEAVDRETTGLMLGFRGKLLSAQAIFLLQSDSEWASIRHRLSMICRSKLWRRSKNRFCASFSWWEQNNRKDPANLGELSGIVVFASQSPAATLLSLYSSLCLSLVHLYTLVMPLSTSIFPKLDKIPACKSCISNDSCSGGGAVQWNPFVRALARKNAKAKAKKVKAVLVMAKGRRRYKDQ</sequence>
<dbReference type="AlphaFoldDB" id="A0A8K0GV74"/>
<dbReference type="Proteomes" id="UP000796880">
    <property type="component" value="Unassembled WGS sequence"/>
</dbReference>
<proteinExistence type="predicted"/>
<gene>
    <name evidence="1" type="ORF">FNV43_RR22444</name>
</gene>
<keyword evidence="2" id="KW-1185">Reference proteome</keyword>
<accession>A0A8K0GV74</accession>
<evidence type="ECO:0000313" key="2">
    <source>
        <dbReference type="Proteomes" id="UP000796880"/>
    </source>
</evidence>
<comment type="caution">
    <text evidence="1">The sequence shown here is derived from an EMBL/GenBank/DDBJ whole genome shotgun (WGS) entry which is preliminary data.</text>
</comment>
<reference evidence="1" key="1">
    <citation type="submission" date="2020-03" db="EMBL/GenBank/DDBJ databases">
        <title>A high-quality chromosome-level genome assembly of a woody plant with both climbing and erect habits, Rhamnella rubrinervis.</title>
        <authorList>
            <person name="Lu Z."/>
            <person name="Yang Y."/>
            <person name="Zhu X."/>
            <person name="Sun Y."/>
        </authorList>
    </citation>
    <scope>NUCLEOTIDE SEQUENCE</scope>
    <source>
        <strain evidence="1">BYM</strain>
        <tissue evidence="1">Leaf</tissue>
    </source>
</reference>